<dbReference type="EMBL" id="KV419397">
    <property type="protein sequence ID" value="KZS97364.1"/>
    <property type="molecule type" value="Genomic_DNA"/>
</dbReference>
<gene>
    <name evidence="6" type="ORF">SISNIDRAFT_482273</name>
</gene>
<dbReference type="OrthoDB" id="416253at2759"/>
<dbReference type="PROSITE" id="PS00798">
    <property type="entry name" value="ALDOKETO_REDUCTASE_1"/>
    <property type="match status" value="1"/>
</dbReference>
<dbReference type="Gene3D" id="3.20.20.100">
    <property type="entry name" value="NADP-dependent oxidoreductase domain"/>
    <property type="match status" value="1"/>
</dbReference>
<protein>
    <submittedName>
        <fullName evidence="6">Aldo/keto reductase</fullName>
    </submittedName>
</protein>
<name>A0A164YYL8_9AGAM</name>
<evidence type="ECO:0000259" key="5">
    <source>
        <dbReference type="Pfam" id="PF00248"/>
    </source>
</evidence>
<evidence type="ECO:0000256" key="1">
    <source>
        <dbReference type="ARBA" id="ARBA00023002"/>
    </source>
</evidence>
<dbReference type="AlphaFoldDB" id="A0A164YYL8"/>
<sequence>MVAALALRSGGIASGATSRLKGVWNHLRGVQTLAETRGGLPNYYVLPSGDKIPSVALGCWRAREGEVGNAVKTALKAGYRHIDGAWAYENEAEVGAAIKESGIPREEIFITSKLWNSYHYPEDVAPILEDSLQKLGVDYIDLYLIHFPVAFKKERTPEGKPVADLELTENTYATWQAMEKLVDSGKVRNIGVSNFNIRRLTNLTSNPLKYQPAVNQVELSFGNPQPELLAWSKKNGILLEAYSPLGSTEQVKQTLQIPEVVAIANELGITPAQVLISWHVQRGTVVLPKSVTPSRVEQNFQIFKLPQDKFDALEKAAVSHPPKRVVDPSGAWGVNIYEDQ</sequence>
<dbReference type="Proteomes" id="UP000076722">
    <property type="component" value="Unassembled WGS sequence"/>
</dbReference>
<dbReference type="CDD" id="cd19071">
    <property type="entry name" value="AKR_AKR1-5-like"/>
    <property type="match status" value="1"/>
</dbReference>
<dbReference type="PANTHER" id="PTHR11732">
    <property type="entry name" value="ALDO/KETO REDUCTASE"/>
    <property type="match status" value="1"/>
</dbReference>
<evidence type="ECO:0000313" key="7">
    <source>
        <dbReference type="Proteomes" id="UP000076722"/>
    </source>
</evidence>
<evidence type="ECO:0000256" key="3">
    <source>
        <dbReference type="PIRSR" id="PIRSR000097-2"/>
    </source>
</evidence>
<evidence type="ECO:0000256" key="2">
    <source>
        <dbReference type="PIRSR" id="PIRSR000097-1"/>
    </source>
</evidence>
<evidence type="ECO:0000313" key="6">
    <source>
        <dbReference type="EMBL" id="KZS97364.1"/>
    </source>
</evidence>
<proteinExistence type="predicted"/>
<dbReference type="InterPro" id="IPR023210">
    <property type="entry name" value="NADP_OxRdtase_dom"/>
</dbReference>
<feature type="domain" description="NADP-dependent oxidoreductase" evidence="5">
    <location>
        <begin position="64"/>
        <end position="316"/>
    </location>
</feature>
<dbReference type="InterPro" id="IPR020471">
    <property type="entry name" value="AKR"/>
</dbReference>
<dbReference type="PRINTS" id="PR00069">
    <property type="entry name" value="ALDKETRDTASE"/>
</dbReference>
<feature type="site" description="Lowers pKa of active site Tyr" evidence="4">
    <location>
        <position position="113"/>
    </location>
</feature>
<reference evidence="6 7" key="1">
    <citation type="journal article" date="2016" name="Mol. Biol. Evol.">
        <title>Comparative Genomics of Early-Diverging Mushroom-Forming Fungi Provides Insights into the Origins of Lignocellulose Decay Capabilities.</title>
        <authorList>
            <person name="Nagy L.G."/>
            <person name="Riley R."/>
            <person name="Tritt A."/>
            <person name="Adam C."/>
            <person name="Daum C."/>
            <person name="Floudas D."/>
            <person name="Sun H."/>
            <person name="Yadav J.S."/>
            <person name="Pangilinan J."/>
            <person name="Larsson K.H."/>
            <person name="Matsuura K."/>
            <person name="Barry K."/>
            <person name="Labutti K."/>
            <person name="Kuo R."/>
            <person name="Ohm R.A."/>
            <person name="Bhattacharya S.S."/>
            <person name="Shirouzu T."/>
            <person name="Yoshinaga Y."/>
            <person name="Martin F.M."/>
            <person name="Grigoriev I.V."/>
            <person name="Hibbett D.S."/>
        </authorList>
    </citation>
    <scope>NUCLEOTIDE SEQUENCE [LARGE SCALE GENOMIC DNA]</scope>
    <source>
        <strain evidence="6 7">HHB9708</strain>
    </source>
</reference>
<organism evidence="6 7">
    <name type="scientific">Sistotremastrum niveocremeum HHB9708</name>
    <dbReference type="NCBI Taxonomy" id="1314777"/>
    <lineage>
        <taxon>Eukaryota</taxon>
        <taxon>Fungi</taxon>
        <taxon>Dikarya</taxon>
        <taxon>Basidiomycota</taxon>
        <taxon>Agaricomycotina</taxon>
        <taxon>Agaricomycetes</taxon>
        <taxon>Sistotremastrales</taxon>
        <taxon>Sistotremastraceae</taxon>
        <taxon>Sertulicium</taxon>
        <taxon>Sertulicium niveocremeum</taxon>
    </lineage>
</organism>
<dbReference type="FunFam" id="3.20.20.100:FF:000002">
    <property type="entry name" value="2,5-diketo-D-gluconic acid reductase A"/>
    <property type="match status" value="1"/>
</dbReference>
<dbReference type="PROSITE" id="PS00062">
    <property type="entry name" value="ALDOKETO_REDUCTASE_2"/>
    <property type="match status" value="1"/>
</dbReference>
<accession>A0A164YYL8</accession>
<dbReference type="Pfam" id="PF00248">
    <property type="entry name" value="Aldo_ket_red"/>
    <property type="match status" value="1"/>
</dbReference>
<evidence type="ECO:0000256" key="4">
    <source>
        <dbReference type="PIRSR" id="PIRSR000097-3"/>
    </source>
</evidence>
<dbReference type="PIRSF" id="PIRSF000097">
    <property type="entry name" value="AKR"/>
    <property type="match status" value="1"/>
</dbReference>
<dbReference type="GO" id="GO:0016616">
    <property type="term" value="F:oxidoreductase activity, acting on the CH-OH group of donors, NAD or NADP as acceptor"/>
    <property type="evidence" value="ECO:0007669"/>
    <property type="project" value="UniProtKB-ARBA"/>
</dbReference>
<feature type="active site" description="Proton donor" evidence="2">
    <location>
        <position position="88"/>
    </location>
</feature>
<keyword evidence="1" id="KW-0560">Oxidoreductase</keyword>
<dbReference type="STRING" id="1314777.A0A164YYL8"/>
<dbReference type="InterPro" id="IPR036812">
    <property type="entry name" value="NAD(P)_OxRdtase_dom_sf"/>
</dbReference>
<feature type="binding site" evidence="3">
    <location>
        <position position="146"/>
    </location>
    <ligand>
        <name>substrate</name>
    </ligand>
</feature>
<dbReference type="SUPFAM" id="SSF51430">
    <property type="entry name" value="NAD(P)-linked oxidoreductase"/>
    <property type="match status" value="1"/>
</dbReference>
<dbReference type="InterPro" id="IPR018170">
    <property type="entry name" value="Aldo/ket_reductase_CS"/>
</dbReference>
<keyword evidence="7" id="KW-1185">Reference proteome</keyword>